<evidence type="ECO:0000313" key="3">
    <source>
        <dbReference type="Proteomes" id="UP000269974"/>
    </source>
</evidence>
<name>A0A0K9EV95_9ACTO</name>
<accession>A0A0K9EV95</accession>
<dbReference type="AlphaFoldDB" id="A0A0K9EV95"/>
<protein>
    <submittedName>
        <fullName evidence="2">Uncharacterized protein</fullName>
    </submittedName>
</protein>
<reference evidence="2 3" key="1">
    <citation type="submission" date="2018-11" db="EMBL/GenBank/DDBJ databases">
        <authorList>
            <consortium name="Pathogen Informatics"/>
        </authorList>
    </citation>
    <scope>NUCLEOTIDE SEQUENCE [LARGE SCALE GENOMIC DNA]</scope>
    <source>
        <strain evidence="2 3">NCTC10327</strain>
    </source>
</reference>
<evidence type="ECO:0000256" key="1">
    <source>
        <dbReference type="SAM" id="MobiDB-lite"/>
    </source>
</evidence>
<dbReference type="EMBL" id="UYIO01000001">
    <property type="protein sequence ID" value="VDG76876.1"/>
    <property type="molecule type" value="Genomic_DNA"/>
</dbReference>
<organism evidence="2 3">
    <name type="scientific">Actinobaculum suis</name>
    <dbReference type="NCBI Taxonomy" id="1657"/>
    <lineage>
        <taxon>Bacteria</taxon>
        <taxon>Bacillati</taxon>
        <taxon>Actinomycetota</taxon>
        <taxon>Actinomycetes</taxon>
        <taxon>Actinomycetales</taxon>
        <taxon>Actinomycetaceae</taxon>
        <taxon>Actinobaculum</taxon>
    </lineage>
</organism>
<dbReference type="Proteomes" id="UP000269974">
    <property type="component" value="Unassembled WGS sequence"/>
</dbReference>
<comment type="caution">
    <text evidence="2">The sequence shown here is derived from an EMBL/GenBank/DDBJ whole genome shotgun (WGS) entry which is preliminary data.</text>
</comment>
<evidence type="ECO:0000313" key="2">
    <source>
        <dbReference type="EMBL" id="VDG76876.1"/>
    </source>
</evidence>
<gene>
    <name evidence="2" type="ORF">NCTC10327_01510</name>
</gene>
<feature type="compositionally biased region" description="Basic and acidic residues" evidence="1">
    <location>
        <begin position="53"/>
        <end position="67"/>
    </location>
</feature>
<sequence length="76" mass="8374">MCSSEQTARHSQARQFAVGMVLWNHKVEKVNTGVAFAQNAMKRKYALNKHVLKGRDETGNPAKHPDRIGGQNPCAG</sequence>
<feature type="region of interest" description="Disordered" evidence="1">
    <location>
        <begin position="52"/>
        <end position="76"/>
    </location>
</feature>
<proteinExistence type="predicted"/>